<feature type="transmembrane region" description="Helical" evidence="1">
    <location>
        <begin position="43"/>
        <end position="66"/>
    </location>
</feature>
<dbReference type="AlphaFoldDB" id="A0A7G9G7W2"/>
<protein>
    <submittedName>
        <fullName evidence="2">Uncharacterized protein</fullName>
    </submittedName>
</protein>
<accession>A0A7G9G7W2</accession>
<evidence type="ECO:0000256" key="1">
    <source>
        <dbReference type="SAM" id="Phobius"/>
    </source>
</evidence>
<dbReference type="Pfam" id="PF20342">
    <property type="entry name" value="DUF6637"/>
    <property type="match status" value="1"/>
</dbReference>
<sequence>MYVNRTKKNPYTKQTVFDILSVVSGLAVIGLGVFVFLNPEEYAQMFPVIFLLAAVFQILCAIPRLAGGYGKKSGKRKAVGICLCAAAGILLIFAVVSAVCLWR</sequence>
<keyword evidence="3" id="KW-1185">Reference proteome</keyword>
<dbReference type="KEGG" id="qdo:H9Q78_07245"/>
<organism evidence="2 3">
    <name type="scientific">Qiania dongpingensis</name>
    <dbReference type="NCBI Taxonomy" id="2763669"/>
    <lineage>
        <taxon>Bacteria</taxon>
        <taxon>Bacillati</taxon>
        <taxon>Bacillota</taxon>
        <taxon>Clostridia</taxon>
        <taxon>Lachnospirales</taxon>
        <taxon>Lachnospiraceae</taxon>
        <taxon>Qiania</taxon>
    </lineage>
</organism>
<keyword evidence="1" id="KW-0812">Transmembrane</keyword>
<dbReference type="InterPro" id="IPR046577">
    <property type="entry name" value="DUF6637"/>
</dbReference>
<gene>
    <name evidence="2" type="ORF">H9Q78_07245</name>
</gene>
<name>A0A7G9G7W2_9FIRM</name>
<keyword evidence="1" id="KW-1133">Transmembrane helix</keyword>
<proteinExistence type="predicted"/>
<dbReference type="Proteomes" id="UP000515823">
    <property type="component" value="Chromosome"/>
</dbReference>
<keyword evidence="1" id="KW-0472">Membrane</keyword>
<evidence type="ECO:0000313" key="2">
    <source>
        <dbReference type="EMBL" id="QNM06894.1"/>
    </source>
</evidence>
<dbReference type="EMBL" id="CP060634">
    <property type="protein sequence ID" value="QNM06894.1"/>
    <property type="molecule type" value="Genomic_DNA"/>
</dbReference>
<evidence type="ECO:0000313" key="3">
    <source>
        <dbReference type="Proteomes" id="UP000515823"/>
    </source>
</evidence>
<feature type="transmembrane region" description="Helical" evidence="1">
    <location>
        <begin position="78"/>
        <end position="102"/>
    </location>
</feature>
<feature type="transmembrane region" description="Helical" evidence="1">
    <location>
        <begin position="15"/>
        <end position="37"/>
    </location>
</feature>
<dbReference type="RefSeq" id="WP_249304677.1">
    <property type="nucleotide sequence ID" value="NZ_CP060634.1"/>
</dbReference>
<reference evidence="2 3" key="1">
    <citation type="submission" date="2020-08" db="EMBL/GenBank/DDBJ databases">
        <authorList>
            <person name="Liu C."/>
            <person name="Sun Q."/>
        </authorList>
    </citation>
    <scope>NUCLEOTIDE SEQUENCE [LARGE SCALE GENOMIC DNA]</scope>
    <source>
        <strain evidence="2 3">NSJ-38</strain>
    </source>
</reference>